<evidence type="ECO:0000313" key="2">
    <source>
        <dbReference type="Proteomes" id="UP000289166"/>
    </source>
</evidence>
<dbReference type="Proteomes" id="UP000289166">
    <property type="component" value="Unassembled WGS sequence"/>
</dbReference>
<evidence type="ECO:0000313" key="1">
    <source>
        <dbReference type="EMBL" id="RXE59171.1"/>
    </source>
</evidence>
<sequence length="61" mass="6996">MTEALRRYKMILIILVLTLLIAFLTFAIIMQKPDKVPSKGIFVFEDANRASPVKVMSEQRV</sequence>
<name>A0A4Q0I4J3_9FIRM</name>
<reference evidence="2" key="1">
    <citation type="submission" date="2018-11" db="EMBL/GenBank/DDBJ databases">
        <title>Genome sequencing of a novel mesophilic and cellulolytic organism within the genus Hungateiclostridium.</title>
        <authorList>
            <person name="Rettenmaier R."/>
            <person name="Liebl W."/>
            <person name="Zverlov V."/>
        </authorList>
    </citation>
    <scope>NUCLEOTIDE SEQUENCE [LARGE SCALE GENOMIC DNA]</scope>
    <source>
        <strain evidence="2">N2K1</strain>
    </source>
</reference>
<keyword evidence="2" id="KW-1185">Reference proteome</keyword>
<organism evidence="1 2">
    <name type="scientific">Acetivibrio mesophilus</name>
    <dbReference type="NCBI Taxonomy" id="2487273"/>
    <lineage>
        <taxon>Bacteria</taxon>
        <taxon>Bacillati</taxon>
        <taxon>Bacillota</taxon>
        <taxon>Clostridia</taxon>
        <taxon>Eubacteriales</taxon>
        <taxon>Oscillospiraceae</taxon>
        <taxon>Acetivibrio</taxon>
    </lineage>
</organism>
<dbReference type="RefSeq" id="WP_069194342.1">
    <property type="nucleotide sequence ID" value="NZ_RLII01000008.1"/>
</dbReference>
<accession>A0A4Q0I4J3</accession>
<protein>
    <submittedName>
        <fullName evidence="1">Uncharacterized protein</fullName>
    </submittedName>
</protein>
<dbReference type="OrthoDB" id="2087320at2"/>
<gene>
    <name evidence="1" type="ORF">EFD62_08475</name>
</gene>
<dbReference type="AlphaFoldDB" id="A0A4Q0I4J3"/>
<comment type="caution">
    <text evidence="1">The sequence shown here is derived from an EMBL/GenBank/DDBJ whole genome shotgun (WGS) entry which is preliminary data.</text>
</comment>
<dbReference type="EMBL" id="RLII01000008">
    <property type="protein sequence ID" value="RXE59171.1"/>
    <property type="molecule type" value="Genomic_DNA"/>
</dbReference>
<proteinExistence type="predicted"/>